<evidence type="ECO:0000313" key="1">
    <source>
        <dbReference type="Proteomes" id="UP000887579"/>
    </source>
</evidence>
<proteinExistence type="predicted"/>
<organism evidence="1 2">
    <name type="scientific">Panagrolaimus sp. ES5</name>
    <dbReference type="NCBI Taxonomy" id="591445"/>
    <lineage>
        <taxon>Eukaryota</taxon>
        <taxon>Metazoa</taxon>
        <taxon>Ecdysozoa</taxon>
        <taxon>Nematoda</taxon>
        <taxon>Chromadorea</taxon>
        <taxon>Rhabditida</taxon>
        <taxon>Tylenchina</taxon>
        <taxon>Panagrolaimomorpha</taxon>
        <taxon>Panagrolaimoidea</taxon>
        <taxon>Panagrolaimidae</taxon>
        <taxon>Panagrolaimus</taxon>
    </lineage>
</organism>
<reference evidence="2" key="1">
    <citation type="submission" date="2022-11" db="UniProtKB">
        <authorList>
            <consortium name="WormBaseParasite"/>
        </authorList>
    </citation>
    <scope>IDENTIFICATION</scope>
</reference>
<protein>
    <submittedName>
        <fullName evidence="2">Uncharacterized protein</fullName>
    </submittedName>
</protein>
<name>A0AC34G014_9BILA</name>
<dbReference type="Proteomes" id="UP000887579">
    <property type="component" value="Unplaced"/>
</dbReference>
<evidence type="ECO:0000313" key="2">
    <source>
        <dbReference type="WBParaSite" id="ES5_v2.g23089.t1"/>
    </source>
</evidence>
<dbReference type="WBParaSite" id="ES5_v2.g23089.t1">
    <property type="protein sequence ID" value="ES5_v2.g23089.t1"/>
    <property type="gene ID" value="ES5_v2.g23089"/>
</dbReference>
<sequence>MHMVLKENPDYTLILKLLILSPMIIAWTASLICIAVMCGVCYPFGLSESSTKSKSKDKKGRKSTDEKKGKKKSGNDE</sequence>
<accession>A0AC34G014</accession>